<protein>
    <submittedName>
        <fullName evidence="1">Uncharacterized protein</fullName>
    </submittedName>
</protein>
<proteinExistence type="predicted"/>
<evidence type="ECO:0000313" key="2">
    <source>
        <dbReference type="Proteomes" id="UP000289152"/>
    </source>
</evidence>
<gene>
    <name evidence="1" type="ORF">M231_03081</name>
</gene>
<organism evidence="1 2">
    <name type="scientific">Tremella mesenterica</name>
    <name type="common">Jelly fungus</name>
    <dbReference type="NCBI Taxonomy" id="5217"/>
    <lineage>
        <taxon>Eukaryota</taxon>
        <taxon>Fungi</taxon>
        <taxon>Dikarya</taxon>
        <taxon>Basidiomycota</taxon>
        <taxon>Agaricomycotina</taxon>
        <taxon>Tremellomycetes</taxon>
        <taxon>Tremellales</taxon>
        <taxon>Tremellaceae</taxon>
        <taxon>Tremella</taxon>
    </lineage>
</organism>
<comment type="caution">
    <text evidence="1">The sequence shown here is derived from an EMBL/GenBank/DDBJ whole genome shotgun (WGS) entry which is preliminary data.</text>
</comment>
<dbReference type="Proteomes" id="UP000289152">
    <property type="component" value="Unassembled WGS sequence"/>
</dbReference>
<dbReference type="EMBL" id="SDIL01000029">
    <property type="protein sequence ID" value="RXK39579.1"/>
    <property type="molecule type" value="Genomic_DNA"/>
</dbReference>
<accession>A0A4Q1BNZ3</accession>
<dbReference type="AlphaFoldDB" id="A0A4Q1BNZ3"/>
<evidence type="ECO:0000313" key="1">
    <source>
        <dbReference type="EMBL" id="RXK39579.1"/>
    </source>
</evidence>
<keyword evidence="2" id="KW-1185">Reference proteome</keyword>
<reference evidence="1 2" key="1">
    <citation type="submission" date="2016-06" db="EMBL/GenBank/DDBJ databases">
        <title>Evolution of pathogenesis and genome organization in the Tremellales.</title>
        <authorList>
            <person name="Cuomo C."/>
            <person name="Litvintseva A."/>
            <person name="Heitman J."/>
            <person name="Chen Y."/>
            <person name="Sun S."/>
            <person name="Springer D."/>
            <person name="Dromer F."/>
            <person name="Young S."/>
            <person name="Zeng Q."/>
            <person name="Chapman S."/>
            <person name="Gujja S."/>
            <person name="Saif S."/>
            <person name="Birren B."/>
        </authorList>
    </citation>
    <scope>NUCLEOTIDE SEQUENCE [LARGE SCALE GENOMIC DNA]</scope>
    <source>
        <strain evidence="1 2">ATCC 28783</strain>
    </source>
</reference>
<name>A0A4Q1BNZ3_TREME</name>
<sequence length="239" mass="26915">MRNTGKAVDKRFRVKDGQHVRFVPAKITEYLKFVPLFRFSQLLSATVEAVKKEKKVSPEIHVVTYFVSGVIHTAVDDTSRSHTARKRMDQVSIENIKVCLRGSIRLLVLFRSTTSIFQLDTAVASGSNGRVNTLRENRLHMGITKDSILQIAATGSSSAGAIAMVFRSIRVFFRFDSSGIWDLRIYWMNHRFEVHQSPTLTSAYVHRETRIGTLLSSCDRSVPKPLSSIVMPCMPPATE</sequence>
<dbReference type="InParanoid" id="A0A4Q1BNZ3"/>